<reference evidence="11" key="1">
    <citation type="submission" date="2015-07" db="EMBL/GenBank/DDBJ databases">
        <title>Whole genome sequence of an Ensifer adhaerens strain isolated from a cave pool in the Wind Cave National Park.</title>
        <authorList>
            <person name="Eng W.W.H."/>
            <person name="Gan H.M."/>
            <person name="Barton H.A."/>
            <person name="Savka M.A."/>
        </authorList>
    </citation>
    <scope>NUCLEOTIDE SEQUENCE [LARGE SCALE GENOMIC DNA]</scope>
    <source>
        <strain evidence="11">SD006</strain>
    </source>
</reference>
<feature type="transmembrane region" description="Helical" evidence="9">
    <location>
        <begin position="187"/>
        <end position="205"/>
    </location>
</feature>
<dbReference type="GO" id="GO:0006865">
    <property type="term" value="P:amino acid transport"/>
    <property type="evidence" value="ECO:0007669"/>
    <property type="project" value="UniProtKB-KW"/>
</dbReference>
<dbReference type="Pfam" id="PF02653">
    <property type="entry name" value="BPD_transp_2"/>
    <property type="match status" value="1"/>
</dbReference>
<name>A0A0L8BH28_ENSAD</name>
<keyword evidence="6 9" id="KW-1133">Transmembrane helix</keyword>
<evidence type="ECO:0000256" key="2">
    <source>
        <dbReference type="ARBA" id="ARBA00022448"/>
    </source>
</evidence>
<feature type="transmembrane region" description="Helical" evidence="9">
    <location>
        <begin position="94"/>
        <end position="114"/>
    </location>
</feature>
<accession>A0A0L8BH28</accession>
<comment type="caution">
    <text evidence="10">The sequence shown here is derived from an EMBL/GenBank/DDBJ whole genome shotgun (WGS) entry which is preliminary data.</text>
</comment>
<dbReference type="OrthoDB" id="9779023at2"/>
<dbReference type="InterPro" id="IPR052157">
    <property type="entry name" value="BCAA_transport_permease"/>
</dbReference>
<gene>
    <name evidence="10" type="ORF">AC244_29400</name>
</gene>
<dbReference type="GO" id="GO:0005886">
    <property type="term" value="C:plasma membrane"/>
    <property type="evidence" value="ECO:0007669"/>
    <property type="project" value="UniProtKB-SubCell"/>
</dbReference>
<dbReference type="PANTHER" id="PTHR11795:SF451">
    <property type="entry name" value="ABC TRANSPORTER PERMEASE PROTEIN"/>
    <property type="match status" value="1"/>
</dbReference>
<evidence type="ECO:0000256" key="3">
    <source>
        <dbReference type="ARBA" id="ARBA00022475"/>
    </source>
</evidence>
<dbReference type="CDD" id="cd06582">
    <property type="entry name" value="TM_PBP1_LivH_like"/>
    <property type="match status" value="1"/>
</dbReference>
<dbReference type="AlphaFoldDB" id="A0A0L8BH28"/>
<feature type="transmembrane region" description="Helical" evidence="9">
    <location>
        <begin position="266"/>
        <end position="291"/>
    </location>
</feature>
<keyword evidence="5" id="KW-0029">Amino-acid transport</keyword>
<evidence type="ECO:0000313" key="10">
    <source>
        <dbReference type="EMBL" id="KOF13878.1"/>
    </source>
</evidence>
<keyword evidence="2" id="KW-0813">Transport</keyword>
<sequence length="293" mass="30846">MVLFFQLLIDGLASGAIYASLALALVLIFRATRIVNFGQGEMATLSAYCAWQLCEWGVPIALSLLIVGAASFLLGVLVFRAVIKPVSKASTETVVVVTLGLFVFFQALCLWLWGADQRAFPAMFPGGGWDILGVRVTASTLGILLVLLCLAATMGAIFRFTRLGLAMRASAYSSEKSLLVGIRVERMLMLGWGFAATTGFIAAALVGPRLFLSPTMMMPILLYALASATLGGWDSPLGALVGGLIVGVAESLGATFLPFIGADLRVVIPIAVTLVILLVRPVGLFGSSTVVKV</sequence>
<feature type="transmembrane region" description="Helical" evidence="9">
    <location>
        <begin position="134"/>
        <end position="158"/>
    </location>
</feature>
<keyword evidence="4 9" id="KW-0812">Transmembrane</keyword>
<evidence type="ECO:0000256" key="6">
    <source>
        <dbReference type="ARBA" id="ARBA00022989"/>
    </source>
</evidence>
<proteinExistence type="inferred from homology"/>
<organism evidence="10 11">
    <name type="scientific">Ensifer adhaerens</name>
    <name type="common">Sinorhizobium morelense</name>
    <dbReference type="NCBI Taxonomy" id="106592"/>
    <lineage>
        <taxon>Bacteria</taxon>
        <taxon>Pseudomonadati</taxon>
        <taxon>Pseudomonadota</taxon>
        <taxon>Alphaproteobacteria</taxon>
        <taxon>Hyphomicrobiales</taxon>
        <taxon>Rhizobiaceae</taxon>
        <taxon>Sinorhizobium/Ensifer group</taxon>
        <taxon>Ensifer</taxon>
    </lineage>
</organism>
<evidence type="ECO:0000256" key="9">
    <source>
        <dbReference type="SAM" id="Phobius"/>
    </source>
</evidence>
<evidence type="ECO:0000256" key="4">
    <source>
        <dbReference type="ARBA" id="ARBA00022692"/>
    </source>
</evidence>
<evidence type="ECO:0000256" key="7">
    <source>
        <dbReference type="ARBA" id="ARBA00023136"/>
    </source>
</evidence>
<feature type="transmembrane region" description="Helical" evidence="9">
    <location>
        <begin position="7"/>
        <end position="29"/>
    </location>
</feature>
<feature type="transmembrane region" description="Helical" evidence="9">
    <location>
        <begin position="60"/>
        <end position="82"/>
    </location>
</feature>
<dbReference type="Proteomes" id="UP000037425">
    <property type="component" value="Unassembled WGS sequence"/>
</dbReference>
<dbReference type="RefSeq" id="WP_053252350.1">
    <property type="nucleotide sequence ID" value="NZ_LGAP01000032.1"/>
</dbReference>
<evidence type="ECO:0000256" key="8">
    <source>
        <dbReference type="ARBA" id="ARBA00037998"/>
    </source>
</evidence>
<keyword evidence="3" id="KW-1003">Cell membrane</keyword>
<dbReference type="EMBL" id="LGAP01000032">
    <property type="protein sequence ID" value="KOF13878.1"/>
    <property type="molecule type" value="Genomic_DNA"/>
</dbReference>
<feature type="transmembrane region" description="Helical" evidence="9">
    <location>
        <begin position="237"/>
        <end position="260"/>
    </location>
</feature>
<dbReference type="InterPro" id="IPR001851">
    <property type="entry name" value="ABC_transp_permease"/>
</dbReference>
<comment type="similarity">
    <text evidence="8">Belongs to the binding-protein-dependent transport system permease family. LivHM subfamily.</text>
</comment>
<dbReference type="PATRIC" id="fig|106592.7.peg.5035"/>
<dbReference type="GO" id="GO:0022857">
    <property type="term" value="F:transmembrane transporter activity"/>
    <property type="evidence" value="ECO:0007669"/>
    <property type="project" value="InterPro"/>
</dbReference>
<comment type="subcellular location">
    <subcellularLocation>
        <location evidence="1">Cell membrane</location>
        <topology evidence="1">Multi-pass membrane protein</topology>
    </subcellularLocation>
</comment>
<evidence type="ECO:0000313" key="11">
    <source>
        <dbReference type="Proteomes" id="UP000037425"/>
    </source>
</evidence>
<dbReference type="PANTHER" id="PTHR11795">
    <property type="entry name" value="BRANCHED-CHAIN AMINO ACID TRANSPORT SYSTEM PERMEASE PROTEIN LIVH"/>
    <property type="match status" value="1"/>
</dbReference>
<evidence type="ECO:0000256" key="1">
    <source>
        <dbReference type="ARBA" id="ARBA00004651"/>
    </source>
</evidence>
<protein>
    <submittedName>
        <fullName evidence="10">ABC transporter permease</fullName>
    </submittedName>
</protein>
<evidence type="ECO:0000256" key="5">
    <source>
        <dbReference type="ARBA" id="ARBA00022970"/>
    </source>
</evidence>
<feature type="transmembrane region" description="Helical" evidence="9">
    <location>
        <begin position="211"/>
        <end position="230"/>
    </location>
</feature>
<keyword evidence="7 9" id="KW-0472">Membrane</keyword>